<accession>A0A9P3GRY6</accession>
<keyword evidence="2" id="KW-1185">Reference proteome</keyword>
<comment type="caution">
    <text evidence="1">The sequence shown here is derived from an EMBL/GenBank/DDBJ whole genome shotgun (WGS) entry which is preliminary data.</text>
</comment>
<reference evidence="1 2" key="1">
    <citation type="submission" date="2021-08" db="EMBL/GenBank/DDBJ databases">
        <title>Draft Genome Sequence of Phanerochaete sordida strain YK-624.</title>
        <authorList>
            <person name="Mori T."/>
            <person name="Dohra H."/>
            <person name="Suzuki T."/>
            <person name="Kawagishi H."/>
            <person name="Hirai H."/>
        </authorList>
    </citation>
    <scope>NUCLEOTIDE SEQUENCE [LARGE SCALE GENOMIC DNA]</scope>
    <source>
        <strain evidence="1 2">YK-624</strain>
    </source>
</reference>
<dbReference type="OrthoDB" id="3027208at2759"/>
<gene>
    <name evidence="1" type="ORF">PsYK624_159920</name>
</gene>
<dbReference type="EMBL" id="BPQB01000118">
    <property type="protein sequence ID" value="GJE99721.1"/>
    <property type="molecule type" value="Genomic_DNA"/>
</dbReference>
<evidence type="ECO:0000313" key="2">
    <source>
        <dbReference type="Proteomes" id="UP000703269"/>
    </source>
</evidence>
<organism evidence="1 2">
    <name type="scientific">Phanerochaete sordida</name>
    <dbReference type="NCBI Taxonomy" id="48140"/>
    <lineage>
        <taxon>Eukaryota</taxon>
        <taxon>Fungi</taxon>
        <taxon>Dikarya</taxon>
        <taxon>Basidiomycota</taxon>
        <taxon>Agaricomycotina</taxon>
        <taxon>Agaricomycetes</taxon>
        <taxon>Polyporales</taxon>
        <taxon>Phanerochaetaceae</taxon>
        <taxon>Phanerochaete</taxon>
    </lineage>
</organism>
<name>A0A9P3GRY6_9APHY</name>
<evidence type="ECO:0000313" key="1">
    <source>
        <dbReference type="EMBL" id="GJE99721.1"/>
    </source>
</evidence>
<proteinExistence type="predicted"/>
<dbReference type="Proteomes" id="UP000703269">
    <property type="component" value="Unassembled WGS sequence"/>
</dbReference>
<dbReference type="AlphaFoldDB" id="A0A9P3GRY6"/>
<protein>
    <submittedName>
        <fullName evidence="1">Uncharacterized protein</fullName>
    </submittedName>
</protein>
<sequence length="269" mass="29994">MLEGCPVLRVDEDGASLAELFMVVYHGGRSGFFDWRKPIEFVRLRRITLLALRYKIQHIVDEAIARLEHLFPTTFVPDRLSIHSYVGEKEGYPVTITDAEDAIAVVNLGRAIDSENPPAFIVTALYFCLALSVDDILNGVAFHGETAMLSPADRDLCLRQTDEVLRCNYVVRQPVVDALEKPLCSSKACEAALQSAVCHWIRIKAFTDHLPLEQLSLNLKVPSGAPAGRRICKPCETELLKAMEQQQRKVFEGLGAIFEISSWPTPAET</sequence>